<organism evidence="1 2">
    <name type="scientific">Stephania yunnanensis</name>
    <dbReference type="NCBI Taxonomy" id="152371"/>
    <lineage>
        <taxon>Eukaryota</taxon>
        <taxon>Viridiplantae</taxon>
        <taxon>Streptophyta</taxon>
        <taxon>Embryophyta</taxon>
        <taxon>Tracheophyta</taxon>
        <taxon>Spermatophyta</taxon>
        <taxon>Magnoliopsida</taxon>
        <taxon>Ranunculales</taxon>
        <taxon>Menispermaceae</taxon>
        <taxon>Menispermoideae</taxon>
        <taxon>Cissampelideae</taxon>
        <taxon>Stephania</taxon>
    </lineage>
</organism>
<keyword evidence="2" id="KW-1185">Reference proteome</keyword>
<proteinExistence type="predicted"/>
<evidence type="ECO:0000313" key="1">
    <source>
        <dbReference type="EMBL" id="KAK9164131.1"/>
    </source>
</evidence>
<dbReference type="EMBL" id="JBBNAF010000002">
    <property type="protein sequence ID" value="KAK9164131.1"/>
    <property type="molecule type" value="Genomic_DNA"/>
</dbReference>
<sequence>MHVLHIGKHREERSALDSQFQSFFSNKIKVFLITSNRFCVIWRLSFKISSHE</sequence>
<comment type="caution">
    <text evidence="1">The sequence shown here is derived from an EMBL/GenBank/DDBJ whole genome shotgun (WGS) entry which is preliminary data.</text>
</comment>
<evidence type="ECO:0000313" key="2">
    <source>
        <dbReference type="Proteomes" id="UP001420932"/>
    </source>
</evidence>
<accession>A0AAP0L4I2</accession>
<reference evidence="1 2" key="1">
    <citation type="submission" date="2024-01" db="EMBL/GenBank/DDBJ databases">
        <title>Genome assemblies of Stephania.</title>
        <authorList>
            <person name="Yang L."/>
        </authorList>
    </citation>
    <scope>NUCLEOTIDE SEQUENCE [LARGE SCALE GENOMIC DNA]</scope>
    <source>
        <strain evidence="1">YNDBR</strain>
        <tissue evidence="1">Leaf</tissue>
    </source>
</reference>
<dbReference type="AlphaFoldDB" id="A0AAP0L4I2"/>
<gene>
    <name evidence="1" type="ORF">Syun_005033</name>
</gene>
<dbReference type="Proteomes" id="UP001420932">
    <property type="component" value="Unassembled WGS sequence"/>
</dbReference>
<protein>
    <submittedName>
        <fullName evidence="1">Uncharacterized protein</fullName>
    </submittedName>
</protein>
<name>A0AAP0L4I2_9MAGN</name>